<evidence type="ECO:0000313" key="1">
    <source>
        <dbReference type="EMBL" id="EHL18485.1"/>
    </source>
</evidence>
<dbReference type="RefSeq" id="WP_009527696.1">
    <property type="nucleotide sequence ID" value="NZ_JH815225.1"/>
</dbReference>
<dbReference type="EMBL" id="AFZF02000009">
    <property type="protein sequence ID" value="EHL18485.1"/>
    <property type="molecule type" value="Genomic_DNA"/>
</dbReference>
<accession>V9HRQ7</accession>
<proteinExistence type="predicted"/>
<dbReference type="AlphaFoldDB" id="V9HRQ7"/>
<dbReference type="Proteomes" id="UP000017818">
    <property type="component" value="Unassembled WGS sequence"/>
</dbReference>
<organism evidence="1 2">
    <name type="scientific">Peptoanaerobacter stomatis</name>
    <dbReference type="NCBI Taxonomy" id="796937"/>
    <lineage>
        <taxon>Bacteria</taxon>
        <taxon>Bacillati</taxon>
        <taxon>Bacillota</taxon>
        <taxon>Clostridia</taxon>
        <taxon>Peptostreptococcales</taxon>
        <taxon>Filifactoraceae</taxon>
        <taxon>Peptoanaerobacter</taxon>
    </lineage>
</organism>
<dbReference type="HOGENOM" id="CLU_077348_2_0_9"/>
<name>V9HRQ7_9FIRM</name>
<dbReference type="OrthoDB" id="9800780at2"/>
<evidence type="ECO:0000313" key="2">
    <source>
        <dbReference type="Proteomes" id="UP000017818"/>
    </source>
</evidence>
<reference evidence="1 2" key="1">
    <citation type="submission" date="2012-05" db="EMBL/GenBank/DDBJ databases">
        <title>The Genome Sequence of Eubacteriaceae bacterium CM2.</title>
        <authorList>
            <consortium name="The Broad Institute Genome Sequencing Platform"/>
            <person name="Earl A."/>
            <person name="Ward D."/>
            <person name="Feldgarden M."/>
            <person name="Gevers D."/>
            <person name="Sizova M."/>
            <person name="Hazen A."/>
            <person name="Epstein S."/>
            <person name="Walker B."/>
            <person name="Young S.K."/>
            <person name="Zeng Q."/>
            <person name="Gargeya S."/>
            <person name="Fitzgerald M."/>
            <person name="Haas B."/>
            <person name="Abouelleil A."/>
            <person name="Alvarado L."/>
            <person name="Arachchi H.M."/>
            <person name="Berlin A."/>
            <person name="Chapman S.B."/>
            <person name="Goldberg J."/>
            <person name="Griggs A."/>
            <person name="Gujja S."/>
            <person name="Hansen M."/>
            <person name="Howarth C."/>
            <person name="Imamovic A."/>
            <person name="Larimer J."/>
            <person name="McCowen C."/>
            <person name="Montmayeur A."/>
            <person name="Murphy C."/>
            <person name="Neiman D."/>
            <person name="Pearson M."/>
            <person name="Priest M."/>
            <person name="Roberts A."/>
            <person name="Saif S."/>
            <person name="Shea T."/>
            <person name="Sisk P."/>
            <person name="Sykes S."/>
            <person name="Wortman J."/>
            <person name="Nusbaum C."/>
            <person name="Birren B."/>
        </authorList>
    </citation>
    <scope>NUCLEOTIDE SEQUENCE [LARGE SCALE GENOMIC DNA]</scope>
    <source>
        <strain evidence="1 2">CM2</strain>
    </source>
</reference>
<comment type="caution">
    <text evidence="1">The sequence shown here is derived from an EMBL/GenBank/DDBJ whole genome shotgun (WGS) entry which is preliminary data.</text>
</comment>
<protein>
    <submittedName>
        <fullName evidence="1">Uncharacterized protein</fullName>
    </submittedName>
</protein>
<sequence>MQIYFSANNREEVIQIPVVPYLDLIECETKDEEFETVNGVLLLIGKKGLRTFSFSSFFPNKSYSFISGNYKNGEHYKKFFEKWRDKSVPIRVIIIDKGKEMLNISCRYEFNVGIKDRAGDIPYSLSVKEYIFAKAKGFGKNG</sequence>
<gene>
    <name evidence="1" type="ORF">HMPREF9630_00210</name>
</gene>